<comment type="caution">
    <text evidence="5">The sequence shown here is derived from an EMBL/GenBank/DDBJ whole genome shotgun (WGS) entry which is preliminary data.</text>
</comment>
<keyword evidence="6" id="KW-1185">Reference proteome</keyword>
<evidence type="ECO:0000313" key="5">
    <source>
        <dbReference type="EMBL" id="GAX72652.1"/>
    </source>
</evidence>
<evidence type="ECO:0000256" key="2">
    <source>
        <dbReference type="PROSITE-ProRule" id="PRU00176"/>
    </source>
</evidence>
<gene>
    <name evidence="5" type="ORF">CEUSTIGMA_g108.t1</name>
</gene>
<evidence type="ECO:0000256" key="1">
    <source>
        <dbReference type="ARBA" id="ARBA00022884"/>
    </source>
</evidence>
<sequence>MSSSSGHGTISDKGTGEDVSATLYFGNLHPYVQQSSLEDLCTYFGPVEVVKVIKDKITGNSAGYGFVKFWDRSFAESALQALNGKMYLGQEMRVNWAFPDHHKEDTSQHFHIFVGDLGSEVTDSALHNAFCAHWQCSDARVMWDHNTGRSKGYGFVSFRTKEDAEKAIEKMQGMQIGSRRVRLGWAQHKQEENSSPRDLLGVDRCDPSNCNVYIGNISPDATELDLRTFFEGFGPIFEIKMHKKGGYGFVMYHMHESAVMAIAKGHGHEIHGKAMKCAWGRNTQSSQQSLSSSPATAPAFDLAAALQATHISQPNTYLNGLGQSLSKESLGDSSTMLPGNSLQPNGSLMSFPTMNPGSFSSISMGGAPNALLTNALGGGAQLMDPNGQNNAAFDQSCLTQMLATQMLMLQNLQTLQAQQDVLSLQAMNAYRRPVLSSGELSRDSGSMTMAGGTSGNTGMHHGGSPLSSMLQQFK</sequence>
<evidence type="ECO:0000256" key="3">
    <source>
        <dbReference type="SAM" id="MobiDB-lite"/>
    </source>
</evidence>
<protein>
    <recommendedName>
        <fullName evidence="4">RRM domain-containing protein</fullName>
    </recommendedName>
</protein>
<feature type="domain" description="RRM" evidence="4">
    <location>
        <begin position="210"/>
        <end position="282"/>
    </location>
</feature>
<feature type="domain" description="RRM" evidence="4">
    <location>
        <begin position="110"/>
        <end position="188"/>
    </location>
</feature>
<dbReference type="EMBL" id="BEGY01000001">
    <property type="protein sequence ID" value="GAX72652.1"/>
    <property type="molecule type" value="Genomic_DNA"/>
</dbReference>
<dbReference type="InterPro" id="IPR035979">
    <property type="entry name" value="RBD_domain_sf"/>
</dbReference>
<evidence type="ECO:0000259" key="4">
    <source>
        <dbReference type="PROSITE" id="PS50102"/>
    </source>
</evidence>
<dbReference type="PANTHER" id="PTHR47640:SF5">
    <property type="entry name" value="RRM DOMAIN-CONTAINING PROTEIN"/>
    <property type="match status" value="1"/>
</dbReference>
<accession>A0A250WPR6</accession>
<feature type="compositionally biased region" description="Polar residues" evidence="3">
    <location>
        <begin position="465"/>
        <end position="474"/>
    </location>
</feature>
<proteinExistence type="predicted"/>
<reference evidence="5 6" key="1">
    <citation type="submission" date="2017-08" db="EMBL/GenBank/DDBJ databases">
        <title>Acidophilic green algal genome provides insights into adaptation to an acidic environment.</title>
        <authorList>
            <person name="Hirooka S."/>
            <person name="Hirose Y."/>
            <person name="Kanesaki Y."/>
            <person name="Higuchi S."/>
            <person name="Fujiwara T."/>
            <person name="Onuma R."/>
            <person name="Era A."/>
            <person name="Ohbayashi R."/>
            <person name="Uzuka A."/>
            <person name="Nozaki H."/>
            <person name="Yoshikawa H."/>
            <person name="Miyagishima S.Y."/>
        </authorList>
    </citation>
    <scope>NUCLEOTIDE SEQUENCE [LARGE SCALE GENOMIC DNA]</scope>
    <source>
        <strain evidence="5 6">NIES-2499</strain>
    </source>
</reference>
<feature type="compositionally biased region" description="Low complexity" evidence="3">
    <location>
        <begin position="444"/>
        <end position="459"/>
    </location>
</feature>
<dbReference type="SMART" id="SM00360">
    <property type="entry name" value="RRM"/>
    <property type="match status" value="3"/>
</dbReference>
<dbReference type="OrthoDB" id="8093034at2759"/>
<dbReference type="InterPro" id="IPR050825">
    <property type="entry name" value="RBM42_RBP45_47-like"/>
</dbReference>
<dbReference type="AlphaFoldDB" id="A0A250WPR6"/>
<dbReference type="SUPFAM" id="SSF54928">
    <property type="entry name" value="RNA-binding domain, RBD"/>
    <property type="match status" value="2"/>
</dbReference>
<keyword evidence="1 2" id="KW-0694">RNA-binding</keyword>
<dbReference type="PANTHER" id="PTHR47640">
    <property type="entry name" value="TRNA SELENOCYSTEINE 1-ASSOCIATED PROTEIN 1-RELATED-RELATED"/>
    <property type="match status" value="1"/>
</dbReference>
<dbReference type="STRING" id="1157962.A0A250WPR6"/>
<name>A0A250WPR6_9CHLO</name>
<dbReference type="InterPro" id="IPR000504">
    <property type="entry name" value="RRM_dom"/>
</dbReference>
<dbReference type="PROSITE" id="PS50102">
    <property type="entry name" value="RRM"/>
    <property type="match status" value="3"/>
</dbReference>
<evidence type="ECO:0000313" key="6">
    <source>
        <dbReference type="Proteomes" id="UP000232323"/>
    </source>
</evidence>
<feature type="region of interest" description="Disordered" evidence="3">
    <location>
        <begin position="435"/>
        <end position="474"/>
    </location>
</feature>
<dbReference type="Gene3D" id="3.30.70.330">
    <property type="match status" value="3"/>
</dbReference>
<dbReference type="InterPro" id="IPR012677">
    <property type="entry name" value="Nucleotide-bd_a/b_plait_sf"/>
</dbReference>
<dbReference type="Proteomes" id="UP000232323">
    <property type="component" value="Unassembled WGS sequence"/>
</dbReference>
<dbReference type="Pfam" id="PF00076">
    <property type="entry name" value="RRM_1"/>
    <property type="match status" value="3"/>
</dbReference>
<dbReference type="GO" id="GO:0003729">
    <property type="term" value="F:mRNA binding"/>
    <property type="evidence" value="ECO:0007669"/>
    <property type="project" value="InterPro"/>
</dbReference>
<organism evidence="5 6">
    <name type="scientific">Chlamydomonas eustigma</name>
    <dbReference type="NCBI Taxonomy" id="1157962"/>
    <lineage>
        <taxon>Eukaryota</taxon>
        <taxon>Viridiplantae</taxon>
        <taxon>Chlorophyta</taxon>
        <taxon>core chlorophytes</taxon>
        <taxon>Chlorophyceae</taxon>
        <taxon>CS clade</taxon>
        <taxon>Chlamydomonadales</taxon>
        <taxon>Chlamydomonadaceae</taxon>
        <taxon>Chlamydomonas</taxon>
    </lineage>
</organism>
<feature type="domain" description="RRM" evidence="4">
    <location>
        <begin position="21"/>
        <end position="99"/>
    </location>
</feature>